<dbReference type="RefSeq" id="WP_130138312.1">
    <property type="nucleotide sequence ID" value="NZ_SGFD01000024.1"/>
</dbReference>
<reference evidence="1 2" key="1">
    <citation type="submission" date="2019-02" db="EMBL/GenBank/DDBJ databases">
        <title>Pseudomonas spp from wheat grain.</title>
        <authorList>
            <person name="Cho G.-S."/>
            <person name="Franz C.M.A.P."/>
        </authorList>
    </citation>
    <scope>NUCLEOTIDE SEQUENCE [LARGE SCALE GENOMIC DNA]</scope>
    <source>
        <strain evidence="1 2">133NRW</strain>
    </source>
</reference>
<sequence>MTGYPLDDRGGYKVPVTIEGVLYTPRFMSCGSAECIAVGANIDLADANTLKWIKAADAKMVSDVGFVLGAGAAVTTGGVSAGLSNTSMAASFLSGYLKEELPEAATGNALSMGFEKFAVTKGVTPETASRLSNALGTAGVWEKLVEGLKGTVKGG</sequence>
<gene>
    <name evidence="1" type="ORF">EUX57_08075</name>
</gene>
<dbReference type="AlphaFoldDB" id="A0A4Q7D0S4"/>
<dbReference type="EMBL" id="SGFE01000012">
    <property type="protein sequence ID" value="RZI32306.1"/>
    <property type="molecule type" value="Genomic_DNA"/>
</dbReference>
<proteinExistence type="predicted"/>
<accession>A0A4Q7D0S4</accession>
<organism evidence="1 2">
    <name type="scientific">Pseudomonas orientalis</name>
    <dbReference type="NCBI Taxonomy" id="76758"/>
    <lineage>
        <taxon>Bacteria</taxon>
        <taxon>Pseudomonadati</taxon>
        <taxon>Pseudomonadota</taxon>
        <taxon>Gammaproteobacteria</taxon>
        <taxon>Pseudomonadales</taxon>
        <taxon>Pseudomonadaceae</taxon>
        <taxon>Pseudomonas</taxon>
    </lineage>
</organism>
<evidence type="ECO:0000313" key="1">
    <source>
        <dbReference type="EMBL" id="RZI32306.1"/>
    </source>
</evidence>
<protein>
    <submittedName>
        <fullName evidence="1">Uncharacterized protein</fullName>
    </submittedName>
</protein>
<evidence type="ECO:0000313" key="2">
    <source>
        <dbReference type="Proteomes" id="UP000293369"/>
    </source>
</evidence>
<dbReference type="Proteomes" id="UP000293369">
    <property type="component" value="Unassembled WGS sequence"/>
</dbReference>
<name>A0A4Q7D0S4_9PSED</name>
<comment type="caution">
    <text evidence="1">The sequence shown here is derived from an EMBL/GenBank/DDBJ whole genome shotgun (WGS) entry which is preliminary data.</text>
</comment>